<keyword evidence="1" id="KW-1133">Transmembrane helix</keyword>
<evidence type="ECO:0000313" key="2">
    <source>
        <dbReference type="EMBL" id="GGY79040.1"/>
    </source>
</evidence>
<evidence type="ECO:0000256" key="1">
    <source>
        <dbReference type="SAM" id="Phobius"/>
    </source>
</evidence>
<evidence type="ECO:0008006" key="4">
    <source>
        <dbReference type="Google" id="ProtNLM"/>
    </source>
</evidence>
<sequence>MKPSALLNIAHRSMAATLIISLIVIYLIYGIDLGFAIPMLVFLHILFVIMAAIFKISYVARLTALKQLGRPVH</sequence>
<proteinExistence type="predicted"/>
<evidence type="ECO:0000313" key="3">
    <source>
        <dbReference type="Proteomes" id="UP000619761"/>
    </source>
</evidence>
<dbReference type="RefSeq" id="WP_189419058.1">
    <property type="nucleotide sequence ID" value="NZ_BMYZ01000002.1"/>
</dbReference>
<protein>
    <recommendedName>
        <fullName evidence="4">Transmembrane sensor/regulator PpyR</fullName>
    </recommendedName>
</protein>
<feature type="transmembrane region" description="Helical" evidence="1">
    <location>
        <begin position="12"/>
        <end position="29"/>
    </location>
</feature>
<dbReference type="EMBL" id="BMYZ01000002">
    <property type="protein sequence ID" value="GGY79040.1"/>
    <property type="molecule type" value="Genomic_DNA"/>
</dbReference>
<dbReference type="Proteomes" id="UP000619761">
    <property type="component" value="Unassembled WGS sequence"/>
</dbReference>
<reference evidence="3" key="1">
    <citation type="journal article" date="2019" name="Int. J. Syst. Evol. Microbiol.">
        <title>The Global Catalogue of Microorganisms (GCM) 10K type strain sequencing project: providing services to taxonomists for standard genome sequencing and annotation.</title>
        <authorList>
            <consortium name="The Broad Institute Genomics Platform"/>
            <consortium name="The Broad Institute Genome Sequencing Center for Infectious Disease"/>
            <person name="Wu L."/>
            <person name="Ma J."/>
        </authorList>
    </citation>
    <scope>NUCLEOTIDE SEQUENCE [LARGE SCALE GENOMIC DNA]</scope>
    <source>
        <strain evidence="3">KCTC 32239</strain>
    </source>
</reference>
<keyword evidence="1" id="KW-0472">Membrane</keyword>
<comment type="caution">
    <text evidence="2">The sequence shown here is derived from an EMBL/GenBank/DDBJ whole genome shotgun (WGS) entry which is preliminary data.</text>
</comment>
<feature type="transmembrane region" description="Helical" evidence="1">
    <location>
        <begin position="35"/>
        <end position="60"/>
    </location>
</feature>
<keyword evidence="1" id="KW-0812">Transmembrane</keyword>
<organism evidence="2 3">
    <name type="scientific">Cellvibrio zantedeschiae</name>
    <dbReference type="NCBI Taxonomy" id="1237077"/>
    <lineage>
        <taxon>Bacteria</taxon>
        <taxon>Pseudomonadati</taxon>
        <taxon>Pseudomonadota</taxon>
        <taxon>Gammaproteobacteria</taxon>
        <taxon>Cellvibrionales</taxon>
        <taxon>Cellvibrionaceae</taxon>
        <taxon>Cellvibrio</taxon>
    </lineage>
</organism>
<keyword evidence="3" id="KW-1185">Reference proteome</keyword>
<accession>A0ABQ3B4L3</accession>
<gene>
    <name evidence="2" type="ORF">GCM10011613_24780</name>
</gene>
<name>A0ABQ3B4L3_9GAMM</name>